<sequence>MKDFARKVFAIVGVSALSVAGMVAPPSFAQSNSSQAQLAHRGSSQATASASWSLQNIGTGWASKVITHTFNAGDLDRNGYQDMMLTDTKGDLWLYPARSNTSFYPRKRVGYGWNGMRDIFGGVDFNGDGKVDILGIDNRGNLRFYAGLGNGYFAKNRVINTGWRSAKNVSLAQKGFNGKPIIMASFNGVLRSFATDGRGHFARRITYGSG</sequence>
<feature type="chain" id="PRO_5045137948" description="VCBS repeat-containing protein" evidence="2">
    <location>
        <begin position="30"/>
        <end position="210"/>
    </location>
</feature>
<feature type="signal peptide" evidence="2">
    <location>
        <begin position="1"/>
        <end position="29"/>
    </location>
</feature>
<proteinExistence type="predicted"/>
<organism evidence="3 4">
    <name type="scientific">Arcanobacterium wilhelmae</name>
    <dbReference type="NCBI Taxonomy" id="1803177"/>
    <lineage>
        <taxon>Bacteria</taxon>
        <taxon>Bacillati</taxon>
        <taxon>Actinomycetota</taxon>
        <taxon>Actinomycetes</taxon>
        <taxon>Actinomycetales</taxon>
        <taxon>Actinomycetaceae</taxon>
        <taxon>Arcanobacterium</taxon>
    </lineage>
</organism>
<dbReference type="SUPFAM" id="SSF69318">
    <property type="entry name" value="Integrin alpha N-terminal domain"/>
    <property type="match status" value="1"/>
</dbReference>
<evidence type="ECO:0000313" key="4">
    <source>
        <dbReference type="Proteomes" id="UP001235966"/>
    </source>
</evidence>
<dbReference type="Proteomes" id="UP001235966">
    <property type="component" value="Unassembled WGS sequence"/>
</dbReference>
<evidence type="ECO:0008006" key="5">
    <source>
        <dbReference type="Google" id="ProtNLM"/>
    </source>
</evidence>
<dbReference type="RefSeq" id="WP_278059754.1">
    <property type="nucleotide sequence ID" value="NZ_CP121247.1"/>
</dbReference>
<dbReference type="PANTHER" id="PTHR44103">
    <property type="entry name" value="PROPROTEIN CONVERTASE P"/>
    <property type="match status" value="1"/>
</dbReference>
<keyword evidence="1 2" id="KW-0732">Signal</keyword>
<accession>A0ABT9NCZ5</accession>
<dbReference type="Pfam" id="PF13517">
    <property type="entry name" value="FG-GAP_3"/>
    <property type="match status" value="1"/>
</dbReference>
<evidence type="ECO:0000313" key="3">
    <source>
        <dbReference type="EMBL" id="MDP9801590.1"/>
    </source>
</evidence>
<comment type="caution">
    <text evidence="3">The sequence shown here is derived from an EMBL/GenBank/DDBJ whole genome shotgun (WGS) entry which is preliminary data.</text>
</comment>
<evidence type="ECO:0000256" key="2">
    <source>
        <dbReference type="SAM" id="SignalP"/>
    </source>
</evidence>
<dbReference type="InterPro" id="IPR013517">
    <property type="entry name" value="FG-GAP"/>
</dbReference>
<dbReference type="InterPro" id="IPR028994">
    <property type="entry name" value="Integrin_alpha_N"/>
</dbReference>
<dbReference type="PANTHER" id="PTHR44103:SF1">
    <property type="entry name" value="PROPROTEIN CONVERTASE P"/>
    <property type="match status" value="1"/>
</dbReference>
<name>A0ABT9NCZ5_9ACTO</name>
<gene>
    <name evidence="3" type="ORF">J2S49_001666</name>
</gene>
<reference evidence="3 4" key="1">
    <citation type="submission" date="2023-07" db="EMBL/GenBank/DDBJ databases">
        <title>Sequencing the genomes of 1000 actinobacteria strains.</title>
        <authorList>
            <person name="Klenk H.-P."/>
        </authorList>
    </citation>
    <scope>NUCLEOTIDE SEQUENCE [LARGE SCALE GENOMIC DNA]</scope>
    <source>
        <strain evidence="3 4">DSM 102162</strain>
    </source>
</reference>
<protein>
    <recommendedName>
        <fullName evidence="5">VCBS repeat-containing protein</fullName>
    </recommendedName>
</protein>
<keyword evidence="4" id="KW-1185">Reference proteome</keyword>
<dbReference type="EMBL" id="JAUSQW010000001">
    <property type="protein sequence ID" value="MDP9801590.1"/>
    <property type="molecule type" value="Genomic_DNA"/>
</dbReference>
<evidence type="ECO:0000256" key="1">
    <source>
        <dbReference type="ARBA" id="ARBA00022729"/>
    </source>
</evidence>